<dbReference type="PANTHER" id="PTHR40111">
    <property type="entry name" value="CEPHALOSPORIN-C DEACETYLASE"/>
    <property type="match status" value="1"/>
</dbReference>
<feature type="domain" description="Acetyl xylan esterase" evidence="1">
    <location>
        <begin position="1"/>
        <end position="316"/>
    </location>
</feature>
<evidence type="ECO:0000313" key="2">
    <source>
        <dbReference type="EMBL" id="MEQ2637198.1"/>
    </source>
</evidence>
<evidence type="ECO:0000313" key="3">
    <source>
        <dbReference type="Proteomes" id="UP001478817"/>
    </source>
</evidence>
<name>A0ABV1IE72_9ACTN</name>
<organism evidence="2 3">
    <name type="scientific">Paratractidigestivibacter faecalis</name>
    <dbReference type="NCBI Taxonomy" id="2292441"/>
    <lineage>
        <taxon>Bacteria</taxon>
        <taxon>Bacillati</taxon>
        <taxon>Actinomycetota</taxon>
        <taxon>Coriobacteriia</taxon>
        <taxon>Coriobacteriales</taxon>
        <taxon>Atopobiaceae</taxon>
        <taxon>Paratractidigestivibacter</taxon>
    </lineage>
</organism>
<keyword evidence="3" id="KW-1185">Reference proteome</keyword>
<dbReference type="PANTHER" id="PTHR40111:SF1">
    <property type="entry name" value="CEPHALOSPORIN-C DEACETYLASE"/>
    <property type="match status" value="1"/>
</dbReference>
<dbReference type="SUPFAM" id="SSF53474">
    <property type="entry name" value="alpha/beta-Hydrolases"/>
    <property type="match status" value="1"/>
</dbReference>
<dbReference type="RefSeq" id="WP_231996137.1">
    <property type="nucleotide sequence ID" value="NZ_JBBNGS010000003.1"/>
</dbReference>
<dbReference type="Gene3D" id="3.40.50.1820">
    <property type="entry name" value="alpha/beta hydrolase"/>
    <property type="match status" value="1"/>
</dbReference>
<dbReference type="Proteomes" id="UP001478817">
    <property type="component" value="Unassembled WGS sequence"/>
</dbReference>
<protein>
    <submittedName>
        <fullName evidence="2">Acetylxylan esterase</fullName>
    </submittedName>
</protein>
<dbReference type="InterPro" id="IPR039069">
    <property type="entry name" value="CE7"/>
</dbReference>
<accession>A0ABV1IE72</accession>
<comment type="caution">
    <text evidence="2">The sequence shown here is derived from an EMBL/GenBank/DDBJ whole genome shotgun (WGS) entry which is preliminary data.</text>
</comment>
<proteinExistence type="predicted"/>
<dbReference type="Pfam" id="PF05448">
    <property type="entry name" value="AXE1"/>
    <property type="match status" value="1"/>
</dbReference>
<evidence type="ECO:0000259" key="1">
    <source>
        <dbReference type="Pfam" id="PF05448"/>
    </source>
</evidence>
<dbReference type="EMBL" id="JBBNGS010000003">
    <property type="protein sequence ID" value="MEQ2637198.1"/>
    <property type="molecule type" value="Genomic_DNA"/>
</dbReference>
<dbReference type="InterPro" id="IPR008391">
    <property type="entry name" value="AXE1_dom"/>
</dbReference>
<gene>
    <name evidence="2" type="ORF">AAAT05_02385</name>
</gene>
<dbReference type="InterPro" id="IPR029058">
    <property type="entry name" value="AB_hydrolase_fold"/>
</dbReference>
<sequence>MPISASRLRELESCKGANPIPEDFDEFWAKRMAEADAVDLDYEIVPSKIPTFDTCTYYDLWFTGMGGARVYAKYVVPATEGKHPLVLQFHGYPGCTRSWAEQSSFPGMGCAILSMDNPGQGGRSEDVGGFKGTTVSGHLIAGLDGGPENLYYVRLYQDQRILCRIARELDGVDLSRVFVNGSSQGGGMGLACCALNSDLINRASILYPFLSDFREVFELGRDEIAYDGIRYYSRWFDPDGTRLDECFHTLGYIDTLSFAHLVRCPVLFGTGLADVVCPPETQFAVYNALACPKRHVLFPDFGHEEIQAYDDMIIGFYQGEVDF</sequence>
<reference evidence="2 3" key="1">
    <citation type="submission" date="2024-04" db="EMBL/GenBank/DDBJ databases">
        <title>Human intestinal bacterial collection.</title>
        <authorList>
            <person name="Pauvert C."/>
            <person name="Hitch T.C.A."/>
            <person name="Clavel T."/>
        </authorList>
    </citation>
    <scope>NUCLEOTIDE SEQUENCE [LARGE SCALE GENOMIC DNA]</scope>
    <source>
        <strain evidence="2 3">CLA-AA-H197</strain>
    </source>
</reference>